<accession>A0A6C0DYQ8</accession>
<proteinExistence type="predicted"/>
<protein>
    <submittedName>
        <fullName evidence="1">Uncharacterized protein</fullName>
    </submittedName>
</protein>
<dbReference type="AlphaFoldDB" id="A0A6C0DYQ8"/>
<evidence type="ECO:0000313" key="1">
    <source>
        <dbReference type="EMBL" id="QHT21602.1"/>
    </source>
</evidence>
<sequence>MNDKIIIYIISENLSLLYSKNKHTYIIPSGYPYKILIKNKSSKNMICNLSINDQLYSSSNINYYDDYETENISLKHNENSCFFFLNKNKTDNINIKIYNEARRDDNYFDNDDTEPLLSLDDYICENYNFDITSKK</sequence>
<organism evidence="1">
    <name type="scientific">viral metagenome</name>
    <dbReference type="NCBI Taxonomy" id="1070528"/>
    <lineage>
        <taxon>unclassified sequences</taxon>
        <taxon>metagenomes</taxon>
        <taxon>organismal metagenomes</taxon>
    </lineage>
</organism>
<reference evidence="1" key="1">
    <citation type="journal article" date="2020" name="Nature">
        <title>Giant virus diversity and host interactions through global metagenomics.</title>
        <authorList>
            <person name="Schulz F."/>
            <person name="Roux S."/>
            <person name="Paez-Espino D."/>
            <person name="Jungbluth S."/>
            <person name="Walsh D.A."/>
            <person name="Denef V.J."/>
            <person name="McMahon K.D."/>
            <person name="Konstantinidis K.T."/>
            <person name="Eloe-Fadrosh E.A."/>
            <person name="Kyrpides N.C."/>
            <person name="Woyke T."/>
        </authorList>
    </citation>
    <scope>NUCLEOTIDE SEQUENCE</scope>
    <source>
        <strain evidence="1">GVMAG-M-3300023179-103</strain>
    </source>
</reference>
<name>A0A6C0DYQ8_9ZZZZ</name>
<dbReference type="EMBL" id="MN739695">
    <property type="protein sequence ID" value="QHT21602.1"/>
    <property type="molecule type" value="Genomic_DNA"/>
</dbReference>